<name>A0ABQ6GCQ9_9BACL</name>
<accession>A0ABQ6GCQ9</accession>
<reference evidence="1 2" key="1">
    <citation type="submission" date="2023-03" db="EMBL/GenBank/DDBJ databases">
        <title>Draft genome sequence of the bacteria which degrade cell wall of Tricholomamatutake.</title>
        <authorList>
            <person name="Konishi Y."/>
            <person name="Fukuta Y."/>
            <person name="Shirasaka N."/>
        </authorList>
    </citation>
    <scope>NUCLEOTIDE SEQUENCE [LARGE SCALE GENOMIC DNA]</scope>
    <source>
        <strain evidence="2">mu1</strain>
    </source>
</reference>
<keyword evidence="2" id="KW-1185">Reference proteome</keyword>
<evidence type="ECO:0000313" key="1">
    <source>
        <dbReference type="EMBL" id="GLX67412.1"/>
    </source>
</evidence>
<dbReference type="EMBL" id="BSSQ01000006">
    <property type="protein sequence ID" value="GLX67412.1"/>
    <property type="molecule type" value="Genomic_DNA"/>
</dbReference>
<dbReference type="RefSeq" id="WP_284238157.1">
    <property type="nucleotide sequence ID" value="NZ_BSSQ01000006.1"/>
</dbReference>
<protein>
    <submittedName>
        <fullName evidence="1">Uncharacterized protein</fullName>
    </submittedName>
</protein>
<proteinExistence type="predicted"/>
<evidence type="ECO:0000313" key="2">
    <source>
        <dbReference type="Proteomes" id="UP001157114"/>
    </source>
</evidence>
<organism evidence="1 2">
    <name type="scientific">Paenibacillus glycanilyticus</name>
    <dbReference type="NCBI Taxonomy" id="126569"/>
    <lineage>
        <taxon>Bacteria</taxon>
        <taxon>Bacillati</taxon>
        <taxon>Bacillota</taxon>
        <taxon>Bacilli</taxon>
        <taxon>Bacillales</taxon>
        <taxon>Paenibacillaceae</taxon>
        <taxon>Paenibacillus</taxon>
    </lineage>
</organism>
<gene>
    <name evidence="1" type="ORF">MU1_17570</name>
</gene>
<sequence>MSAKFKVKVRSVTRKAKKGARISNCGCTMGDRVGGVESGNNNGRHHCDNHREDPAVAGVQDMGKELSKVFANLKNEENAERLVRAIRNHDARTINKLVGCDCRVVDFFRTRNADCVRVRCSFGPYKDVAVSFDICVRRAVDDISDRDDRHRGCCSF</sequence>
<dbReference type="Proteomes" id="UP001157114">
    <property type="component" value="Unassembled WGS sequence"/>
</dbReference>
<comment type="caution">
    <text evidence="1">The sequence shown here is derived from an EMBL/GenBank/DDBJ whole genome shotgun (WGS) entry which is preliminary data.</text>
</comment>